<dbReference type="RefSeq" id="XP_003842588.1">
    <property type="nucleotide sequence ID" value="XM_003842540.1"/>
</dbReference>
<dbReference type="GeneID" id="13282489"/>
<reference evidence="3" key="1">
    <citation type="journal article" date="2011" name="Nat. Commun.">
        <title>Effector diversification within compartments of the Leptosphaeria maculans genome affected by Repeat-Induced Point mutations.</title>
        <authorList>
            <person name="Rouxel T."/>
            <person name="Grandaubert J."/>
            <person name="Hane J.K."/>
            <person name="Hoede C."/>
            <person name="van de Wouw A.P."/>
            <person name="Couloux A."/>
            <person name="Dominguez V."/>
            <person name="Anthouard V."/>
            <person name="Bally P."/>
            <person name="Bourras S."/>
            <person name="Cozijnsen A.J."/>
            <person name="Ciuffetti L.M."/>
            <person name="Degrave A."/>
            <person name="Dilmaghani A."/>
            <person name="Duret L."/>
            <person name="Fudal I."/>
            <person name="Goodwin S.B."/>
            <person name="Gout L."/>
            <person name="Glaser N."/>
            <person name="Linglin J."/>
            <person name="Kema G.H.J."/>
            <person name="Lapalu N."/>
            <person name="Lawrence C.B."/>
            <person name="May K."/>
            <person name="Meyer M."/>
            <person name="Ollivier B."/>
            <person name="Poulain J."/>
            <person name="Schoch C.L."/>
            <person name="Simon A."/>
            <person name="Spatafora J.W."/>
            <person name="Stachowiak A."/>
            <person name="Turgeon B.G."/>
            <person name="Tyler B.M."/>
            <person name="Vincent D."/>
            <person name="Weissenbach J."/>
            <person name="Amselem J."/>
            <person name="Quesneville H."/>
            <person name="Oliver R.P."/>
            <person name="Wincker P."/>
            <person name="Balesdent M.-H."/>
            <person name="Howlett B.J."/>
        </authorList>
    </citation>
    <scope>NUCLEOTIDE SEQUENCE [LARGE SCALE GENOMIC DNA]</scope>
    <source>
        <strain evidence="3">JN3 / isolate v23.1.3 / race Av1-4-5-6-7-8</strain>
    </source>
</reference>
<accession>E5A664</accession>
<feature type="region of interest" description="Disordered" evidence="1">
    <location>
        <begin position="318"/>
        <end position="362"/>
    </location>
</feature>
<evidence type="ECO:0000313" key="3">
    <source>
        <dbReference type="Proteomes" id="UP000002668"/>
    </source>
</evidence>
<protein>
    <submittedName>
        <fullName evidence="2">Uncharacterized protein</fullName>
    </submittedName>
</protein>
<feature type="compositionally biased region" description="Acidic residues" evidence="1">
    <location>
        <begin position="341"/>
        <end position="358"/>
    </location>
</feature>
<dbReference type="eggNOG" id="ENOG502RR4X">
    <property type="taxonomic scope" value="Eukaryota"/>
</dbReference>
<dbReference type="AlphaFoldDB" id="E5A664"/>
<evidence type="ECO:0000313" key="2">
    <source>
        <dbReference type="EMBL" id="CBX99109.1"/>
    </source>
</evidence>
<evidence type="ECO:0000256" key="1">
    <source>
        <dbReference type="SAM" id="MobiDB-lite"/>
    </source>
</evidence>
<dbReference type="InParanoid" id="E5A664"/>
<organism evidence="2 3">
    <name type="scientific">Leptosphaeria maculans (strain JN3 / isolate v23.1.3 / race Av1-4-5-6-7-8)</name>
    <name type="common">Blackleg fungus</name>
    <name type="synonym">Phoma lingam</name>
    <dbReference type="NCBI Taxonomy" id="985895"/>
    <lineage>
        <taxon>Eukaryota</taxon>
        <taxon>Fungi</taxon>
        <taxon>Dikarya</taxon>
        <taxon>Ascomycota</taxon>
        <taxon>Pezizomycotina</taxon>
        <taxon>Dothideomycetes</taxon>
        <taxon>Pleosporomycetidae</taxon>
        <taxon>Pleosporales</taxon>
        <taxon>Pleosporineae</taxon>
        <taxon>Leptosphaeriaceae</taxon>
        <taxon>Plenodomus</taxon>
        <taxon>Plenodomus lingam/Leptosphaeria maculans species complex</taxon>
    </lineage>
</organism>
<sequence>MASLARNNAFGCHSPSWNLAFPDGQLTAIEILAYLPHWLKSVDVIDRFVANGGKSRVIAAIINEFRDQPTGAIFQANSAQIMMSFAMRRAGYVDWTVGTSHEWARAVNKEEGDLSVTDFRTPRITHPKHISKTKKPLHEAAQNEAAGPVAFKDLALHVKKHPSGEDALDLSRCVRYALEHADEDWLFPDHFAILTHRLGGPARVTHSHLDRQAFARREILFASPCRTSTLTDAPRPKAMPTPRIARAIEEAVVGFQPGNSANSNRKRKLGADSSKMATSNKRRSSRLVGKNINFREESDVEDVDESYLQSPYSKRYATSAKTRRLGRSPSNDSDFVGGASEPDEDIPESEVASGDDETSLTPKLRRMAAQKARKGMQSAFVGESSHTSTMSKGKANVLLPAAQPAYMSTVVRPEVLNVAKKFAFRRPVWLAPPILSANRLKVDSSSLRLYAAEDCTTESEMWFSALSCYRFYGPRRHPPFRELHRLTDPNESDSSDWAENIRWAKEQCRAFGSDTWTEYDHHLETITEHRRESMWVSEETIKAGM</sequence>
<name>E5A664_LEPMJ</name>
<proteinExistence type="predicted"/>
<dbReference type="EMBL" id="FP929135">
    <property type="protein sequence ID" value="CBX99109.1"/>
    <property type="molecule type" value="Genomic_DNA"/>
</dbReference>
<dbReference type="HOGENOM" id="CLU_514821_0_0_1"/>
<dbReference type="OMA" id="WAENIRW"/>
<dbReference type="OrthoDB" id="3675232at2759"/>
<keyword evidence="3" id="KW-1185">Reference proteome</keyword>
<dbReference type="Proteomes" id="UP000002668">
    <property type="component" value="Genome"/>
</dbReference>
<feature type="region of interest" description="Disordered" evidence="1">
    <location>
        <begin position="255"/>
        <end position="290"/>
    </location>
</feature>
<gene>
    <name evidence="2" type="ORF">LEMA_P083480.1</name>
</gene>
<dbReference type="VEuPathDB" id="FungiDB:LEMA_P083480.1"/>